<dbReference type="RefSeq" id="WP_189495584.1">
    <property type="nucleotide sequence ID" value="NZ_BMZT01000003.1"/>
</dbReference>
<dbReference type="EMBL" id="JBHLTF010000032">
    <property type="protein sequence ID" value="MFC0718456.1"/>
    <property type="molecule type" value="Genomic_DNA"/>
</dbReference>
<evidence type="ECO:0000313" key="1">
    <source>
        <dbReference type="EMBL" id="MFC0718456.1"/>
    </source>
</evidence>
<name>A0ABV6T1X9_9GAMM</name>
<organism evidence="1 2">
    <name type="scientific">Luteimonas padinae</name>
    <dbReference type="NCBI Taxonomy" id="1714359"/>
    <lineage>
        <taxon>Bacteria</taxon>
        <taxon>Pseudomonadati</taxon>
        <taxon>Pseudomonadota</taxon>
        <taxon>Gammaproteobacteria</taxon>
        <taxon>Lysobacterales</taxon>
        <taxon>Lysobacteraceae</taxon>
        <taxon>Luteimonas</taxon>
    </lineage>
</organism>
<evidence type="ECO:0000313" key="2">
    <source>
        <dbReference type="Proteomes" id="UP001589898"/>
    </source>
</evidence>
<dbReference type="Proteomes" id="UP001589898">
    <property type="component" value="Unassembled WGS sequence"/>
</dbReference>
<reference evidence="1 2" key="1">
    <citation type="submission" date="2024-09" db="EMBL/GenBank/DDBJ databases">
        <authorList>
            <person name="Sun Q."/>
            <person name="Mori K."/>
        </authorList>
    </citation>
    <scope>NUCLEOTIDE SEQUENCE [LARGE SCALE GENOMIC DNA]</scope>
    <source>
        <strain evidence="1 2">KCTC 52403</strain>
    </source>
</reference>
<gene>
    <name evidence="1" type="ORF">ACFFFU_11970</name>
</gene>
<sequence>MALGPRWSMVARARAADDGDPAEIALYNAETLSLLGDTAASNRELARARTSGMAKARIRASPVLGK</sequence>
<proteinExistence type="predicted"/>
<protein>
    <submittedName>
        <fullName evidence="1">Uncharacterized protein</fullName>
    </submittedName>
</protein>
<comment type="caution">
    <text evidence="1">The sequence shown here is derived from an EMBL/GenBank/DDBJ whole genome shotgun (WGS) entry which is preliminary data.</text>
</comment>
<accession>A0ABV6T1X9</accession>
<keyword evidence="2" id="KW-1185">Reference proteome</keyword>